<evidence type="ECO:0000313" key="6">
    <source>
        <dbReference type="EMBL" id="NJO99685.1"/>
    </source>
</evidence>
<comment type="caution">
    <text evidence="6">The sequence shown here is derived from an EMBL/GenBank/DDBJ whole genome shotgun (WGS) entry which is preliminary data.</text>
</comment>
<sequence>MLTALLFDLDGTLTDTDKLHLLAIQQLLWEEDGRAFTEADFDVLCAGRANAEMCALLFPDRSVEAHRDFADRKEARFRELSTSLEPIAGLTDLLAYATTHSIGRVVVTNAPRANATHMLAALGLEGAFASVVVAEELARSKPDPLPYLTGLDRLGAAADSAMAFEDSIPGLTAAKAAGLFTVGLATSQSAATLLAAGADLVIDDFTDARLWQAIEARHGVALTR</sequence>
<proteinExistence type="inferred from homology"/>
<dbReference type="InterPro" id="IPR006439">
    <property type="entry name" value="HAD-SF_hydro_IA"/>
</dbReference>
<dbReference type="InterPro" id="IPR041492">
    <property type="entry name" value="HAD_2"/>
</dbReference>
<accession>A0ABX0Y8P5</accession>
<dbReference type="SUPFAM" id="SSF56784">
    <property type="entry name" value="HAD-like"/>
    <property type="match status" value="1"/>
</dbReference>
<dbReference type="Pfam" id="PF13419">
    <property type="entry name" value="HAD_2"/>
    <property type="match status" value="1"/>
</dbReference>
<evidence type="ECO:0000256" key="1">
    <source>
        <dbReference type="ARBA" id="ARBA00001946"/>
    </source>
</evidence>
<dbReference type="SFLD" id="SFLDS00003">
    <property type="entry name" value="Haloacid_Dehalogenase"/>
    <property type="match status" value="1"/>
</dbReference>
<dbReference type="InterPro" id="IPR023198">
    <property type="entry name" value="PGP-like_dom2"/>
</dbReference>
<evidence type="ECO:0000256" key="3">
    <source>
        <dbReference type="ARBA" id="ARBA00022723"/>
    </source>
</evidence>
<dbReference type="RefSeq" id="WP_168081059.1">
    <property type="nucleotide sequence ID" value="NZ_JAAVJI010000001.1"/>
</dbReference>
<dbReference type="PANTHER" id="PTHR46193">
    <property type="entry name" value="6-PHOSPHOGLUCONATE PHOSPHATASE"/>
    <property type="match status" value="1"/>
</dbReference>
<evidence type="ECO:0000256" key="2">
    <source>
        <dbReference type="ARBA" id="ARBA00006171"/>
    </source>
</evidence>
<comment type="similarity">
    <text evidence="2">Belongs to the HAD-like hydrolase superfamily. CbbY/CbbZ/Gph/YieH family.</text>
</comment>
<dbReference type="EMBL" id="JAAVJI010000001">
    <property type="protein sequence ID" value="NJO99685.1"/>
    <property type="molecule type" value="Genomic_DNA"/>
</dbReference>
<dbReference type="GO" id="GO:0016787">
    <property type="term" value="F:hydrolase activity"/>
    <property type="evidence" value="ECO:0007669"/>
    <property type="project" value="UniProtKB-KW"/>
</dbReference>
<dbReference type="Gene3D" id="3.40.50.1000">
    <property type="entry name" value="HAD superfamily/HAD-like"/>
    <property type="match status" value="1"/>
</dbReference>
<gene>
    <name evidence="6" type="ORF">HBH25_02240</name>
</gene>
<evidence type="ECO:0000313" key="7">
    <source>
        <dbReference type="Proteomes" id="UP000746535"/>
    </source>
</evidence>
<name>A0ABX0Y8P5_9PSED</name>
<organism evidence="6 7">
    <name type="scientific">Pseudomonas quercus</name>
    <dbReference type="NCBI Taxonomy" id="2722792"/>
    <lineage>
        <taxon>Bacteria</taxon>
        <taxon>Pseudomonadati</taxon>
        <taxon>Pseudomonadota</taxon>
        <taxon>Gammaproteobacteria</taxon>
        <taxon>Pseudomonadales</taxon>
        <taxon>Pseudomonadaceae</taxon>
        <taxon>Pseudomonas</taxon>
    </lineage>
</organism>
<dbReference type="Gene3D" id="1.10.150.240">
    <property type="entry name" value="Putative phosphatase, domain 2"/>
    <property type="match status" value="1"/>
</dbReference>
<reference evidence="6 7" key="1">
    <citation type="submission" date="2020-03" db="EMBL/GenBank/DDBJ databases">
        <authorList>
            <person name="Wang L."/>
            <person name="He N."/>
            <person name="Li Y."/>
            <person name="Fang Y."/>
            <person name="Zhang F."/>
        </authorList>
    </citation>
    <scope>NUCLEOTIDE SEQUENCE [LARGE SCALE GENOMIC DNA]</scope>
    <source>
        <strain evidence="7">hsmgli-8</strain>
    </source>
</reference>
<dbReference type="InterPro" id="IPR036412">
    <property type="entry name" value="HAD-like_sf"/>
</dbReference>
<evidence type="ECO:0000256" key="4">
    <source>
        <dbReference type="ARBA" id="ARBA00022842"/>
    </source>
</evidence>
<evidence type="ECO:0000256" key="5">
    <source>
        <dbReference type="ARBA" id="ARBA00023277"/>
    </source>
</evidence>
<dbReference type="NCBIfam" id="TIGR01509">
    <property type="entry name" value="HAD-SF-IA-v3"/>
    <property type="match status" value="1"/>
</dbReference>
<dbReference type="SFLD" id="SFLDG01129">
    <property type="entry name" value="C1.5:_HAD__Beta-PGM__Phosphata"/>
    <property type="match status" value="1"/>
</dbReference>
<dbReference type="PANTHER" id="PTHR46193:SF18">
    <property type="entry name" value="HEXITOL PHOSPHATASE B"/>
    <property type="match status" value="1"/>
</dbReference>
<dbReference type="InterPro" id="IPR023214">
    <property type="entry name" value="HAD_sf"/>
</dbReference>
<protein>
    <submittedName>
        <fullName evidence="6">HAD-IA family hydrolase</fullName>
    </submittedName>
</protein>
<comment type="cofactor">
    <cofactor evidence="1">
        <name>Mg(2+)</name>
        <dbReference type="ChEBI" id="CHEBI:18420"/>
    </cofactor>
</comment>
<keyword evidence="7" id="KW-1185">Reference proteome</keyword>
<dbReference type="InterPro" id="IPR051600">
    <property type="entry name" value="Beta-PGM-like"/>
</dbReference>
<dbReference type="Proteomes" id="UP000746535">
    <property type="component" value="Unassembled WGS sequence"/>
</dbReference>
<keyword evidence="6" id="KW-0378">Hydrolase</keyword>
<dbReference type="CDD" id="cd07505">
    <property type="entry name" value="HAD_BPGM-like"/>
    <property type="match status" value="1"/>
</dbReference>
<keyword evidence="3" id="KW-0479">Metal-binding</keyword>
<keyword evidence="5" id="KW-0119">Carbohydrate metabolism</keyword>
<keyword evidence="4" id="KW-0460">Magnesium</keyword>